<accession>A0A1V0B9M8</accession>
<dbReference type="InterPro" id="IPR009679">
    <property type="entry name" value="Phage_186_CII-like"/>
</dbReference>
<proteinExistence type="predicted"/>
<sequence length="162" mass="17448">MSRASLLPDAPVLPDLDQAIYLASRDYRGGQTALAYSVAVDPGTFQKKVSISNTTHRLSLAEFMAVAEATDDPRIDQAYARQRGGLFFRPTPVPATNGALQALGKLLEAEGRFVSSLGYGVADNIWERHEVEDLERHGYAVIAKVLGIMAGARQAMEGEANG</sequence>
<name>A0A1V0B9M8_9GAMM</name>
<dbReference type="EMBL" id="CP020100">
    <property type="protein sequence ID" value="AQZ96646.1"/>
    <property type="molecule type" value="Genomic_DNA"/>
</dbReference>
<organism evidence="1 2">
    <name type="scientific">Halopseudomonas phragmitis</name>
    <dbReference type="NCBI Taxonomy" id="1931241"/>
    <lineage>
        <taxon>Bacteria</taxon>
        <taxon>Pseudomonadati</taxon>
        <taxon>Pseudomonadota</taxon>
        <taxon>Gammaproteobacteria</taxon>
        <taxon>Pseudomonadales</taxon>
        <taxon>Pseudomonadaceae</taxon>
        <taxon>Halopseudomonas</taxon>
    </lineage>
</organism>
<dbReference type="STRING" id="1931241.BVH74_18645"/>
<dbReference type="GO" id="GO:0003677">
    <property type="term" value="F:DNA binding"/>
    <property type="evidence" value="ECO:0007669"/>
    <property type="project" value="InterPro"/>
</dbReference>
<dbReference type="RefSeq" id="WP_080051554.1">
    <property type="nucleotide sequence ID" value="NZ_CP020100.1"/>
</dbReference>
<gene>
    <name evidence="1" type="ORF">BVH74_18645</name>
</gene>
<dbReference type="Pfam" id="PF06892">
    <property type="entry name" value="Phage_CP76"/>
    <property type="match status" value="1"/>
</dbReference>
<evidence type="ECO:0000313" key="1">
    <source>
        <dbReference type="EMBL" id="AQZ96646.1"/>
    </source>
</evidence>
<dbReference type="AlphaFoldDB" id="A0A1V0B9M8"/>
<protein>
    <submittedName>
        <fullName evidence="1">Uncharacterized protein</fullName>
    </submittedName>
</protein>
<keyword evidence="2" id="KW-1185">Reference proteome</keyword>
<evidence type="ECO:0000313" key="2">
    <source>
        <dbReference type="Proteomes" id="UP000243488"/>
    </source>
</evidence>
<reference evidence="1 2" key="1">
    <citation type="submission" date="2017-03" db="EMBL/GenBank/DDBJ databases">
        <title>Complete genome sequence of the novel DNRA strain Pseudomonas sp. S-6-2 isolated from Chinese polluted river sediment. Journal of Biotechnology.</title>
        <authorList>
            <person name="Li J."/>
            <person name="Xiang F."/>
            <person name="Wang L."/>
            <person name="Xi L."/>
            <person name="Liu J."/>
        </authorList>
    </citation>
    <scope>NUCLEOTIDE SEQUENCE [LARGE SCALE GENOMIC DNA]</scope>
    <source>
        <strain evidence="1 2">S-6-2</strain>
    </source>
</reference>
<dbReference type="KEGG" id="ppha:BVH74_18645"/>
<dbReference type="Proteomes" id="UP000243488">
    <property type="component" value="Chromosome"/>
</dbReference>